<feature type="transmembrane region" description="Helical" evidence="9">
    <location>
        <begin position="12"/>
        <end position="32"/>
    </location>
</feature>
<dbReference type="GO" id="GO:0017038">
    <property type="term" value="P:protein import"/>
    <property type="evidence" value="ECO:0007669"/>
    <property type="project" value="TreeGrafter"/>
</dbReference>
<evidence type="ECO:0000256" key="2">
    <source>
        <dbReference type="ARBA" id="ARBA00022448"/>
    </source>
</evidence>
<evidence type="ECO:0000256" key="5">
    <source>
        <dbReference type="ARBA" id="ARBA00022927"/>
    </source>
</evidence>
<evidence type="ECO:0000256" key="1">
    <source>
        <dbReference type="ARBA" id="ARBA00004651"/>
    </source>
</evidence>
<comment type="subcellular location">
    <subcellularLocation>
        <location evidence="1">Cell membrane</location>
        <topology evidence="1">Multi-pass membrane protein</topology>
    </subcellularLocation>
    <subcellularLocation>
        <location evidence="8">Membrane</location>
        <topology evidence="8">Multi-pass membrane protein</topology>
    </subcellularLocation>
</comment>
<feature type="domain" description="MotA/TolQ/ExbB proton channel" evidence="10">
    <location>
        <begin position="72"/>
        <end position="174"/>
    </location>
</feature>
<evidence type="ECO:0000259" key="10">
    <source>
        <dbReference type="Pfam" id="PF01618"/>
    </source>
</evidence>
<keyword evidence="6 9" id="KW-1133">Transmembrane helix</keyword>
<comment type="similarity">
    <text evidence="8">Belongs to the exbB/tolQ family.</text>
</comment>
<keyword evidence="5 8" id="KW-0653">Protein transport</keyword>
<evidence type="ECO:0000256" key="7">
    <source>
        <dbReference type="ARBA" id="ARBA00023136"/>
    </source>
</evidence>
<feature type="transmembrane region" description="Helical" evidence="9">
    <location>
        <begin position="138"/>
        <end position="163"/>
    </location>
</feature>
<dbReference type="PANTHER" id="PTHR30625">
    <property type="entry name" value="PROTEIN TOLQ"/>
    <property type="match status" value="1"/>
</dbReference>
<dbReference type="PANTHER" id="PTHR30625:SF15">
    <property type="entry name" value="BIOPOLYMER TRANSPORT PROTEIN EXBB"/>
    <property type="match status" value="1"/>
</dbReference>
<keyword evidence="4 9" id="KW-0812">Transmembrane</keyword>
<gene>
    <name evidence="11" type="ORF">DRP53_04685</name>
</gene>
<feature type="transmembrane region" description="Helical" evidence="9">
    <location>
        <begin position="96"/>
        <end position="118"/>
    </location>
</feature>
<dbReference type="InterPro" id="IPR002898">
    <property type="entry name" value="MotA_ExbB_proton_chnl"/>
</dbReference>
<dbReference type="Proteomes" id="UP000268469">
    <property type="component" value="Unassembled WGS sequence"/>
</dbReference>
<keyword evidence="7 9" id="KW-0472">Membrane</keyword>
<accession>A0A660SKH4</accession>
<proteinExistence type="inferred from homology"/>
<reference evidence="11 12" key="1">
    <citation type="submission" date="2018-06" db="EMBL/GenBank/DDBJ databases">
        <title>Extensive metabolic versatility and redundancy in microbially diverse, dynamic hydrothermal sediments.</title>
        <authorList>
            <person name="Dombrowski N."/>
            <person name="Teske A."/>
            <person name="Baker B.J."/>
        </authorList>
    </citation>
    <scope>NUCLEOTIDE SEQUENCE [LARGE SCALE GENOMIC DNA]</scope>
    <source>
        <strain evidence="11">B36_G15</strain>
    </source>
</reference>
<protein>
    <submittedName>
        <fullName evidence="11">MotA/TolQ/ExbB proton channel family protein</fullName>
    </submittedName>
</protein>
<sequence>MFDIAVRGGMMMVPIGICSLIAIAIIIDRLGFLGRIEKQMIDPRSIGNRDDLVRLIASSPPFVSVLKAAYDHHDREAIAIALKEELAKIEKRIPTLATIAGIAPLFGFLGTVTGMIRAFMTIQRLAGNVDASVLAGGIWEALVTTAFGLGVGILAHIFYNYLVGRVNRIATRMERIGFELAQRMGDLR</sequence>
<evidence type="ECO:0000256" key="8">
    <source>
        <dbReference type="RuleBase" id="RU004057"/>
    </source>
</evidence>
<dbReference type="AlphaFoldDB" id="A0A660SKH4"/>
<comment type="caution">
    <text evidence="11">The sequence shown here is derived from an EMBL/GenBank/DDBJ whole genome shotgun (WGS) entry which is preliminary data.</text>
</comment>
<evidence type="ECO:0000313" key="11">
    <source>
        <dbReference type="EMBL" id="RKX70541.1"/>
    </source>
</evidence>
<keyword evidence="2 8" id="KW-0813">Transport</keyword>
<evidence type="ECO:0000256" key="4">
    <source>
        <dbReference type="ARBA" id="ARBA00022692"/>
    </source>
</evidence>
<organism evidence="11 12">
    <name type="scientific">candidate division WOR-3 bacterium</name>
    <dbReference type="NCBI Taxonomy" id="2052148"/>
    <lineage>
        <taxon>Bacteria</taxon>
        <taxon>Bacteria division WOR-3</taxon>
    </lineage>
</organism>
<dbReference type="Pfam" id="PF01618">
    <property type="entry name" value="MotA_ExbB"/>
    <property type="match status" value="1"/>
</dbReference>
<keyword evidence="3" id="KW-1003">Cell membrane</keyword>
<dbReference type="InterPro" id="IPR050790">
    <property type="entry name" value="ExbB/TolQ_transport"/>
</dbReference>
<dbReference type="EMBL" id="QNBE01000036">
    <property type="protein sequence ID" value="RKX70541.1"/>
    <property type="molecule type" value="Genomic_DNA"/>
</dbReference>
<dbReference type="GO" id="GO:0005886">
    <property type="term" value="C:plasma membrane"/>
    <property type="evidence" value="ECO:0007669"/>
    <property type="project" value="UniProtKB-SubCell"/>
</dbReference>
<evidence type="ECO:0000256" key="9">
    <source>
        <dbReference type="SAM" id="Phobius"/>
    </source>
</evidence>
<name>A0A660SKH4_UNCW3</name>
<evidence type="ECO:0000256" key="6">
    <source>
        <dbReference type="ARBA" id="ARBA00022989"/>
    </source>
</evidence>
<evidence type="ECO:0000313" key="12">
    <source>
        <dbReference type="Proteomes" id="UP000268469"/>
    </source>
</evidence>
<evidence type="ECO:0000256" key="3">
    <source>
        <dbReference type="ARBA" id="ARBA00022475"/>
    </source>
</evidence>